<protein>
    <recommendedName>
        <fullName evidence="9">Beta-xylosidase C-terminal Concanavalin A-like domain-containing protein</fullName>
    </recommendedName>
</protein>
<dbReference type="PANTHER" id="PTHR43301">
    <property type="entry name" value="ARABINAN ENDO-1,5-ALPHA-L-ARABINOSIDASE"/>
    <property type="match status" value="1"/>
</dbReference>
<accession>A0A172THV9</accession>
<comment type="similarity">
    <text evidence="2">Belongs to the glycosyl hydrolase 43 family.</text>
</comment>
<dbReference type="Proteomes" id="UP000076927">
    <property type="component" value="Chromosome"/>
</dbReference>
<dbReference type="Gene3D" id="2.60.120.560">
    <property type="entry name" value="Exo-inulinase, domain 1"/>
    <property type="match status" value="1"/>
</dbReference>
<dbReference type="GO" id="GO:0005975">
    <property type="term" value="P:carbohydrate metabolic process"/>
    <property type="evidence" value="ECO:0007669"/>
    <property type="project" value="InterPro"/>
</dbReference>
<dbReference type="SUPFAM" id="SSF75005">
    <property type="entry name" value="Arabinanase/levansucrase/invertase"/>
    <property type="match status" value="1"/>
</dbReference>
<dbReference type="KEGG" id="pswu:SY83_10450"/>
<dbReference type="CDD" id="cd08991">
    <property type="entry name" value="GH43_HoAraf43-like"/>
    <property type="match status" value="1"/>
</dbReference>
<dbReference type="AlphaFoldDB" id="A0A172THV9"/>
<keyword evidence="8" id="KW-1185">Reference proteome</keyword>
<dbReference type="RefSeq" id="WP_068606249.1">
    <property type="nucleotide sequence ID" value="NZ_CP011388.1"/>
</dbReference>
<sequence>MRYYSNPLPISLSPKAENTTGLSAFYNPDPYVLKYNGEYYSYATSLNGVVVLHSIDLVNWTHLGYAFQQEGEADYWAPAVFYENGLFYLYYSSRDAHEEDVHYEFMKVAVAERPEGPYEYKVTLFDTFSIDAHVVRDADGELVLFYSTNETLGIDSSRPGTVILADRLLDPLTLEGKPRLIIKPTLDEEIYEENRFGDGRDWHTIEGAFHFKRRNKHYVMYSGNAFTRETYYIGYSSAEHRSGSSITDLDWVKYPDEDTYEPLLCKNKHVEGVGHNSVAIAPNNVDPWVVYHGRHVDKESGEDGERRQMRMDPMYWEQDRMWVPGPTYTEQAAPAMPSFLDRFDRADQHGLSGDWVEVSGEWGVSGGEALQASRVGKSLALAPETYTSAVFEANVKWVPHHMGGLYGVVVHRTDADNYTEILLNTGKRKLIATEVIHGIKHSAASTDLSSTFRFDVYHRMFVTITGSHIQVELDDIPVLSHVSRQHHGQLGLSTHYTSARFDGIAVTRHLSLSAETANGCMNWIRADKGEWILDQGALIGNGNVERAKVVITKPEGMDDSFCRMDLLYKGSAGKKGVVIQLAGMDEDALQPLILPPQSSKTRTCQTVMITHLDQHIQVWLGRELILSQPVKGTWTGLKIETDCAIRIEALEWTER</sequence>
<dbReference type="GO" id="GO:0004553">
    <property type="term" value="F:hydrolase activity, hydrolyzing O-glycosyl compounds"/>
    <property type="evidence" value="ECO:0007669"/>
    <property type="project" value="InterPro"/>
</dbReference>
<dbReference type="STRING" id="1178515.SY83_10450"/>
<dbReference type="PATRIC" id="fig|1178515.4.peg.2096"/>
<dbReference type="InterPro" id="IPR006710">
    <property type="entry name" value="Glyco_hydro_43"/>
</dbReference>
<name>A0A172THV9_9BACL</name>
<feature type="active site" description="Proton acceptor" evidence="5">
    <location>
        <position position="29"/>
    </location>
</feature>
<evidence type="ECO:0000256" key="3">
    <source>
        <dbReference type="ARBA" id="ARBA00022801"/>
    </source>
</evidence>
<evidence type="ECO:0000256" key="2">
    <source>
        <dbReference type="ARBA" id="ARBA00009865"/>
    </source>
</evidence>
<evidence type="ECO:0000256" key="4">
    <source>
        <dbReference type="ARBA" id="ARBA00023295"/>
    </source>
</evidence>
<evidence type="ECO:0000313" key="8">
    <source>
        <dbReference type="Proteomes" id="UP000076927"/>
    </source>
</evidence>
<feature type="site" description="Important for catalytic activity, responsible for pKa modulation of the active site Glu and correct orientation of both the proton donor and substrate" evidence="6">
    <location>
        <position position="131"/>
    </location>
</feature>
<dbReference type="InterPro" id="IPR050727">
    <property type="entry name" value="GH43_arabinanases"/>
</dbReference>
<organism evidence="7 8">
    <name type="scientific">Paenibacillus swuensis</name>
    <dbReference type="NCBI Taxonomy" id="1178515"/>
    <lineage>
        <taxon>Bacteria</taxon>
        <taxon>Bacillati</taxon>
        <taxon>Bacillota</taxon>
        <taxon>Bacilli</taxon>
        <taxon>Bacillales</taxon>
        <taxon>Paenibacillaceae</taxon>
        <taxon>Paenibacillus</taxon>
    </lineage>
</organism>
<evidence type="ECO:0000256" key="1">
    <source>
        <dbReference type="ARBA" id="ARBA00004834"/>
    </source>
</evidence>
<dbReference type="InterPro" id="IPR023296">
    <property type="entry name" value="Glyco_hydro_beta-prop_sf"/>
</dbReference>
<reference evidence="7 8" key="1">
    <citation type="submission" date="2015-01" db="EMBL/GenBank/DDBJ databases">
        <title>Paenibacillus swuensis/DY6/whole genome sequencing.</title>
        <authorList>
            <person name="Kim M.K."/>
            <person name="Srinivasan S."/>
            <person name="Lee J.-J."/>
        </authorList>
    </citation>
    <scope>NUCLEOTIDE SEQUENCE [LARGE SCALE GENOMIC DNA]</scope>
    <source>
        <strain evidence="7 8">DY6</strain>
    </source>
</reference>
<evidence type="ECO:0000256" key="6">
    <source>
        <dbReference type="PIRSR" id="PIRSR606710-2"/>
    </source>
</evidence>
<keyword evidence="3" id="KW-0378">Hydrolase</keyword>
<dbReference type="PANTHER" id="PTHR43301:SF3">
    <property type="entry name" value="ARABINAN ENDO-1,5-ALPHA-L-ARABINOSIDASE A-RELATED"/>
    <property type="match status" value="1"/>
</dbReference>
<dbReference type="EMBL" id="CP011388">
    <property type="protein sequence ID" value="ANE46621.1"/>
    <property type="molecule type" value="Genomic_DNA"/>
</dbReference>
<dbReference type="Gene3D" id="2.115.10.20">
    <property type="entry name" value="Glycosyl hydrolase domain, family 43"/>
    <property type="match status" value="1"/>
</dbReference>
<feature type="active site" description="Proton donor" evidence="5">
    <location>
        <position position="206"/>
    </location>
</feature>
<evidence type="ECO:0008006" key="9">
    <source>
        <dbReference type="Google" id="ProtNLM"/>
    </source>
</evidence>
<evidence type="ECO:0000256" key="5">
    <source>
        <dbReference type="PIRSR" id="PIRSR606710-1"/>
    </source>
</evidence>
<keyword evidence="4" id="KW-0326">Glycosidase</keyword>
<gene>
    <name evidence="7" type="ORF">SY83_10450</name>
</gene>
<proteinExistence type="inferred from homology"/>
<evidence type="ECO:0000313" key="7">
    <source>
        <dbReference type="EMBL" id="ANE46621.1"/>
    </source>
</evidence>
<dbReference type="Pfam" id="PF04616">
    <property type="entry name" value="Glyco_hydro_43"/>
    <property type="match status" value="1"/>
</dbReference>
<comment type="pathway">
    <text evidence="1">Glycan metabolism; L-arabinan degradation.</text>
</comment>